<gene>
    <name evidence="2" type="ORF">K450DRAFT_249200</name>
</gene>
<feature type="region of interest" description="Disordered" evidence="1">
    <location>
        <begin position="1"/>
        <end position="154"/>
    </location>
</feature>
<accession>A0AAD5E775</accession>
<dbReference type="GeneID" id="75915707"/>
<proteinExistence type="predicted"/>
<name>A0AAD5E775_UMBRA</name>
<evidence type="ECO:0000256" key="1">
    <source>
        <dbReference type="SAM" id="MobiDB-lite"/>
    </source>
</evidence>
<organism evidence="2 3">
    <name type="scientific">Umbelopsis ramanniana AG</name>
    <dbReference type="NCBI Taxonomy" id="1314678"/>
    <lineage>
        <taxon>Eukaryota</taxon>
        <taxon>Fungi</taxon>
        <taxon>Fungi incertae sedis</taxon>
        <taxon>Mucoromycota</taxon>
        <taxon>Mucoromycotina</taxon>
        <taxon>Umbelopsidomycetes</taxon>
        <taxon>Umbelopsidales</taxon>
        <taxon>Umbelopsidaceae</taxon>
        <taxon>Umbelopsis</taxon>
    </lineage>
</organism>
<feature type="compositionally biased region" description="Polar residues" evidence="1">
    <location>
        <begin position="137"/>
        <end position="148"/>
    </location>
</feature>
<reference evidence="2" key="1">
    <citation type="submission" date="2021-06" db="EMBL/GenBank/DDBJ databases">
        <authorList>
            <consortium name="DOE Joint Genome Institute"/>
            <person name="Mondo S.J."/>
            <person name="Amses K.R."/>
            <person name="Simmons D.R."/>
            <person name="Longcore J.E."/>
            <person name="Seto K."/>
            <person name="Alves G.H."/>
            <person name="Bonds A.E."/>
            <person name="Quandt C.A."/>
            <person name="Davis W.J."/>
            <person name="Chang Y."/>
            <person name="Letcher P.M."/>
            <person name="Powell M.J."/>
            <person name="Kuo A."/>
            <person name="Labutti K."/>
            <person name="Pangilinan J."/>
            <person name="Andreopoulos W."/>
            <person name="Tritt A."/>
            <person name="Riley R."/>
            <person name="Hundley H."/>
            <person name="Johnson J."/>
            <person name="Lipzen A."/>
            <person name="Barry K."/>
            <person name="Berbee M.L."/>
            <person name="Buchler N.E."/>
            <person name="Grigoriev I.V."/>
            <person name="Spatafora J.W."/>
            <person name="Stajich J.E."/>
            <person name="James T.Y."/>
        </authorList>
    </citation>
    <scope>NUCLEOTIDE SEQUENCE</scope>
    <source>
        <strain evidence="2">AG</strain>
    </source>
</reference>
<feature type="compositionally biased region" description="Low complexity" evidence="1">
    <location>
        <begin position="121"/>
        <end position="136"/>
    </location>
</feature>
<sequence>MAKEAQRLAEEEKARIEKERKLEEERHKREQERLKKEEERRQREEERLRKEEEKRRRMKEEKDRLMEKERKRKEKEEKERKEREEKERKEAEVLMRKEVEQKERLKDLMKERQEQNRKDSSTIPSSIPPSLSNFIPTASQSTPSNHSSMPYVIKSGSTLRSPKALYSDVDESSPSLDTTLSLTPLAISNAPQPLSFHHPLPSSPLSPVRSPSFRNHLPTSSLPVNTVFQDQEMEKSSTGVNSLANHSMGVLPVGYPKRMSSQLETAPVKPITRSSIAPIGKPPGYRRKSASMGVVGGPTIGAERRAQPPFETMVEPPFTEALQVDSSTQDAVNESHSSPSFFSLFGDSKGSDAASSLLNGVADSPRQRSVPQRPWLMHSPQRSQSISGEGGNSAWPNISGWGTPSNLIDETVQSKLFGDVMPDRLQLIVERAKAAYLKLEELYTPTGHFPLNHWPVGMTFHPLFQLHRMYSDLFPDIVVDQQELLEACLMTNSGFNCINHPHQGYLLRYEMGDYNRRASLGVNGFLPSGPLSPSISGSTDINFHQFASHASPTGAQHHPPIPQPSHFLPSQQPPQPQQQLGQGNAALFGGLSL</sequence>
<feature type="region of interest" description="Disordered" evidence="1">
    <location>
        <begin position="550"/>
        <end position="582"/>
    </location>
</feature>
<evidence type="ECO:0000313" key="3">
    <source>
        <dbReference type="Proteomes" id="UP001206595"/>
    </source>
</evidence>
<evidence type="ECO:0008006" key="4">
    <source>
        <dbReference type="Google" id="ProtNLM"/>
    </source>
</evidence>
<dbReference type="EMBL" id="MU620934">
    <property type="protein sequence ID" value="KAI8577954.1"/>
    <property type="molecule type" value="Genomic_DNA"/>
</dbReference>
<dbReference type="RefSeq" id="XP_051442958.1">
    <property type="nucleotide sequence ID" value="XM_051590363.1"/>
</dbReference>
<dbReference type="PANTHER" id="PTHR12239:SF41">
    <property type="entry name" value="MEMBRANE ASSOCIATED PROTEIN, PUTATIVE-RELATED"/>
    <property type="match status" value="1"/>
</dbReference>
<dbReference type="InterPro" id="IPR052293">
    <property type="entry name" value="SRRP"/>
</dbReference>
<protein>
    <recommendedName>
        <fullName evidence="4">Stress response protein NST1</fullName>
    </recommendedName>
</protein>
<feature type="region of interest" description="Disordered" evidence="1">
    <location>
        <begin position="356"/>
        <end position="400"/>
    </location>
</feature>
<reference evidence="2" key="2">
    <citation type="journal article" date="2022" name="Proc. Natl. Acad. Sci. U.S.A.">
        <title>Diploid-dominant life cycles characterize the early evolution of Fungi.</title>
        <authorList>
            <person name="Amses K.R."/>
            <person name="Simmons D.R."/>
            <person name="Longcore J.E."/>
            <person name="Mondo S.J."/>
            <person name="Seto K."/>
            <person name="Jeronimo G.H."/>
            <person name="Bonds A.E."/>
            <person name="Quandt C.A."/>
            <person name="Davis W.J."/>
            <person name="Chang Y."/>
            <person name="Federici B.A."/>
            <person name="Kuo A."/>
            <person name="LaButti K."/>
            <person name="Pangilinan J."/>
            <person name="Andreopoulos W."/>
            <person name="Tritt A."/>
            <person name="Riley R."/>
            <person name="Hundley H."/>
            <person name="Johnson J."/>
            <person name="Lipzen A."/>
            <person name="Barry K."/>
            <person name="Lang B.F."/>
            <person name="Cuomo C.A."/>
            <person name="Buchler N.E."/>
            <person name="Grigoriev I.V."/>
            <person name="Spatafora J.W."/>
            <person name="Stajich J.E."/>
            <person name="James T.Y."/>
        </authorList>
    </citation>
    <scope>NUCLEOTIDE SEQUENCE</scope>
    <source>
        <strain evidence="2">AG</strain>
    </source>
</reference>
<feature type="region of interest" description="Disordered" evidence="1">
    <location>
        <begin position="274"/>
        <end position="303"/>
    </location>
</feature>
<keyword evidence="3" id="KW-1185">Reference proteome</keyword>
<evidence type="ECO:0000313" key="2">
    <source>
        <dbReference type="EMBL" id="KAI8577954.1"/>
    </source>
</evidence>
<dbReference type="Proteomes" id="UP001206595">
    <property type="component" value="Unassembled WGS sequence"/>
</dbReference>
<dbReference type="PANTHER" id="PTHR12239">
    <property type="entry name" value="PROTEIN CBG20215-RELATED"/>
    <property type="match status" value="1"/>
</dbReference>
<feature type="compositionally biased region" description="Basic and acidic residues" evidence="1">
    <location>
        <begin position="1"/>
        <end position="120"/>
    </location>
</feature>
<dbReference type="AlphaFoldDB" id="A0AAD5E775"/>
<comment type="caution">
    <text evidence="2">The sequence shown here is derived from an EMBL/GenBank/DDBJ whole genome shotgun (WGS) entry which is preliminary data.</text>
</comment>